<evidence type="ECO:0000313" key="2">
    <source>
        <dbReference type="EMBL" id="CAB4591208.1"/>
    </source>
</evidence>
<name>A0A6J6G2R1_9ZZZZ</name>
<dbReference type="Pfam" id="PF12728">
    <property type="entry name" value="HTH_17"/>
    <property type="match status" value="1"/>
</dbReference>
<dbReference type="EMBL" id="CAEZSR010000232">
    <property type="protein sequence ID" value="CAB4591208.1"/>
    <property type="molecule type" value="Genomic_DNA"/>
</dbReference>
<reference evidence="2" key="1">
    <citation type="submission" date="2020-05" db="EMBL/GenBank/DDBJ databases">
        <authorList>
            <person name="Chiriac C."/>
            <person name="Salcher M."/>
            <person name="Ghai R."/>
            <person name="Kavagutti S V."/>
        </authorList>
    </citation>
    <scope>NUCLEOTIDE SEQUENCE</scope>
</reference>
<proteinExistence type="predicted"/>
<dbReference type="GO" id="GO:0003677">
    <property type="term" value="F:DNA binding"/>
    <property type="evidence" value="ECO:0007669"/>
    <property type="project" value="InterPro"/>
</dbReference>
<evidence type="ECO:0000259" key="1">
    <source>
        <dbReference type="Pfam" id="PF12728"/>
    </source>
</evidence>
<gene>
    <name evidence="2" type="ORF">UFOPK1493_03755</name>
</gene>
<organism evidence="2">
    <name type="scientific">freshwater metagenome</name>
    <dbReference type="NCBI Taxonomy" id="449393"/>
    <lineage>
        <taxon>unclassified sequences</taxon>
        <taxon>metagenomes</taxon>
        <taxon>ecological metagenomes</taxon>
    </lineage>
</organism>
<dbReference type="SUPFAM" id="SSF46955">
    <property type="entry name" value="Putative DNA-binding domain"/>
    <property type="match status" value="1"/>
</dbReference>
<accession>A0A6J6G2R1</accession>
<sequence length="60" mass="6383">MQREAAPAARRTYTITETAEILGISRTTAYECAKAGVLPVLKLRGRLVVPAAALEAMLAP</sequence>
<dbReference type="InterPro" id="IPR041657">
    <property type="entry name" value="HTH_17"/>
</dbReference>
<dbReference type="InterPro" id="IPR010093">
    <property type="entry name" value="SinI_DNA-bd"/>
</dbReference>
<dbReference type="InterPro" id="IPR009061">
    <property type="entry name" value="DNA-bd_dom_put_sf"/>
</dbReference>
<protein>
    <submittedName>
        <fullName evidence="2">Unannotated protein</fullName>
    </submittedName>
</protein>
<dbReference type="AlphaFoldDB" id="A0A6J6G2R1"/>
<feature type="domain" description="Helix-turn-helix" evidence="1">
    <location>
        <begin position="13"/>
        <end position="59"/>
    </location>
</feature>
<dbReference type="NCBIfam" id="TIGR01764">
    <property type="entry name" value="excise"/>
    <property type="match status" value="1"/>
</dbReference>